<dbReference type="GO" id="GO:0000329">
    <property type="term" value="C:fungal-type vacuole membrane"/>
    <property type="evidence" value="ECO:0007669"/>
    <property type="project" value="TreeGrafter"/>
</dbReference>
<comment type="caution">
    <text evidence="2">The sequence shown here is derived from an EMBL/GenBank/DDBJ whole genome shotgun (WGS) entry which is preliminary data.</text>
</comment>
<dbReference type="PANTHER" id="PTHR23520:SF5">
    <property type="entry name" value="TRANSPORTER, PUTATIVE (AFU_ORTHOLOGUE AFUA_3G04000)-RELATED"/>
    <property type="match status" value="1"/>
</dbReference>
<dbReference type="SUPFAM" id="SSF103473">
    <property type="entry name" value="MFS general substrate transporter"/>
    <property type="match status" value="1"/>
</dbReference>
<dbReference type="EMBL" id="JAGHQM010000181">
    <property type="protein sequence ID" value="KAH0564771.1"/>
    <property type="molecule type" value="Genomic_DNA"/>
</dbReference>
<evidence type="ECO:0000256" key="1">
    <source>
        <dbReference type="SAM" id="MobiDB-lite"/>
    </source>
</evidence>
<dbReference type="AlphaFoldDB" id="A0A9P8LFX3"/>
<dbReference type="Proteomes" id="UP000750711">
    <property type="component" value="Unassembled WGS sequence"/>
</dbReference>
<accession>A0A9P8LFX3</accession>
<evidence type="ECO:0000313" key="2">
    <source>
        <dbReference type="EMBL" id="KAH0564771.1"/>
    </source>
</evidence>
<reference evidence="2" key="1">
    <citation type="submission" date="2021-03" db="EMBL/GenBank/DDBJ databases">
        <title>Comparative genomics and phylogenomic investigation of the class Geoglossomycetes provide insights into ecological specialization and systematics.</title>
        <authorList>
            <person name="Melie T."/>
            <person name="Pirro S."/>
            <person name="Miller A.N."/>
            <person name="Quandt A."/>
        </authorList>
    </citation>
    <scope>NUCLEOTIDE SEQUENCE</scope>
    <source>
        <strain evidence="2">CAQ_001_2017</strain>
    </source>
</reference>
<sequence length="100" mass="10412">MDQAPRSAFLAAIVLPEERTSVMGIVNVAKTLSQSAGPLVTSLLASRGRFWAAFVIAGSLKASYDLGLLAMFVNANTKREKEGEAAPTDSVGAVDSVQAT</sequence>
<protein>
    <recommendedName>
        <fullName evidence="4">Major facilitator superfamily (MFS) profile domain-containing protein</fullName>
    </recommendedName>
</protein>
<organism evidence="2 3">
    <name type="scientific">Trichoglossum hirsutum</name>
    <dbReference type="NCBI Taxonomy" id="265104"/>
    <lineage>
        <taxon>Eukaryota</taxon>
        <taxon>Fungi</taxon>
        <taxon>Dikarya</taxon>
        <taxon>Ascomycota</taxon>
        <taxon>Pezizomycotina</taxon>
        <taxon>Geoglossomycetes</taxon>
        <taxon>Geoglossales</taxon>
        <taxon>Geoglossaceae</taxon>
        <taxon>Trichoglossum</taxon>
    </lineage>
</organism>
<gene>
    <name evidence="2" type="ORF">GP486_001841</name>
</gene>
<name>A0A9P8LFX3_9PEZI</name>
<dbReference type="InterPro" id="IPR036259">
    <property type="entry name" value="MFS_trans_sf"/>
</dbReference>
<dbReference type="PANTHER" id="PTHR23520">
    <property type="entry name" value="TRANSPORTER, PUTATIVE (AFU_ORTHOLOGUE AFUA_3G04000)-RELATED"/>
    <property type="match status" value="1"/>
</dbReference>
<proteinExistence type="predicted"/>
<evidence type="ECO:0000313" key="3">
    <source>
        <dbReference type="Proteomes" id="UP000750711"/>
    </source>
</evidence>
<dbReference type="Gene3D" id="1.20.1250.20">
    <property type="entry name" value="MFS general substrate transporter like domains"/>
    <property type="match status" value="1"/>
</dbReference>
<keyword evidence="3" id="KW-1185">Reference proteome</keyword>
<evidence type="ECO:0008006" key="4">
    <source>
        <dbReference type="Google" id="ProtNLM"/>
    </source>
</evidence>
<feature type="region of interest" description="Disordered" evidence="1">
    <location>
        <begin position="80"/>
        <end position="100"/>
    </location>
</feature>